<gene>
    <name evidence="2" type="ORF">M7I_5411</name>
</gene>
<reference evidence="2 3" key="1">
    <citation type="journal article" date="2012" name="Eukaryot. Cell">
        <title>Genome sequence of the fungus Glarea lozoyensis: the first genome sequence of a species from the Helotiaceae family.</title>
        <authorList>
            <person name="Youssar L."/>
            <person name="Gruening B.A."/>
            <person name="Erxleben A."/>
            <person name="Guenther S."/>
            <person name="Huettel W."/>
        </authorList>
    </citation>
    <scope>NUCLEOTIDE SEQUENCE [LARGE SCALE GENOMIC DNA]</scope>
    <source>
        <strain evidence="3">ATCC 74030 / MF5533</strain>
    </source>
</reference>
<accession>H0ERU0</accession>
<evidence type="ECO:0000313" key="3">
    <source>
        <dbReference type="Proteomes" id="UP000005446"/>
    </source>
</evidence>
<dbReference type="OrthoDB" id="3460408at2759"/>
<keyword evidence="1" id="KW-0732">Signal</keyword>
<comment type="caution">
    <text evidence="2">The sequence shown here is derived from an EMBL/GenBank/DDBJ whole genome shotgun (WGS) entry which is preliminary data.</text>
</comment>
<proteinExistence type="predicted"/>
<sequence>MAPVHLLVLSTHLISSTLVCLIEVIYTEDWPRETINKNIPGYVSLRSSPNIGLIVL</sequence>
<evidence type="ECO:0000256" key="1">
    <source>
        <dbReference type="SAM" id="SignalP"/>
    </source>
</evidence>
<dbReference type="AlphaFoldDB" id="H0ERU0"/>
<dbReference type="Proteomes" id="UP000005446">
    <property type="component" value="Unassembled WGS sequence"/>
</dbReference>
<protein>
    <submittedName>
        <fullName evidence="2">Uncharacterized protein</fullName>
    </submittedName>
</protein>
<dbReference type="InParanoid" id="H0ERU0"/>
<keyword evidence="3" id="KW-1185">Reference proteome</keyword>
<name>H0ERU0_GLAL7</name>
<dbReference type="EMBL" id="AGUE01000135">
    <property type="protein sequence ID" value="EHK98901.1"/>
    <property type="molecule type" value="Genomic_DNA"/>
</dbReference>
<organism evidence="2 3">
    <name type="scientific">Glarea lozoyensis (strain ATCC 74030 / MF5533)</name>
    <dbReference type="NCBI Taxonomy" id="1104152"/>
    <lineage>
        <taxon>Eukaryota</taxon>
        <taxon>Fungi</taxon>
        <taxon>Dikarya</taxon>
        <taxon>Ascomycota</taxon>
        <taxon>Pezizomycotina</taxon>
        <taxon>Leotiomycetes</taxon>
        <taxon>Helotiales</taxon>
        <taxon>Helotiaceae</taxon>
        <taxon>Glarea</taxon>
    </lineage>
</organism>
<feature type="chain" id="PRO_5003531733" evidence="1">
    <location>
        <begin position="28"/>
        <end position="56"/>
    </location>
</feature>
<evidence type="ECO:0000313" key="2">
    <source>
        <dbReference type="EMBL" id="EHK98901.1"/>
    </source>
</evidence>
<dbReference type="HOGENOM" id="CLU_3014331_0_0_1"/>
<feature type="signal peptide" evidence="1">
    <location>
        <begin position="1"/>
        <end position="27"/>
    </location>
</feature>